<feature type="transmembrane region" description="Helical" evidence="2">
    <location>
        <begin position="15"/>
        <end position="39"/>
    </location>
</feature>
<feature type="region of interest" description="Disordered" evidence="1">
    <location>
        <begin position="132"/>
        <end position="155"/>
    </location>
</feature>
<organism evidence="3 4">
    <name type="scientific">Mesorhabditis belari</name>
    <dbReference type="NCBI Taxonomy" id="2138241"/>
    <lineage>
        <taxon>Eukaryota</taxon>
        <taxon>Metazoa</taxon>
        <taxon>Ecdysozoa</taxon>
        <taxon>Nematoda</taxon>
        <taxon>Chromadorea</taxon>
        <taxon>Rhabditida</taxon>
        <taxon>Rhabditina</taxon>
        <taxon>Rhabditomorpha</taxon>
        <taxon>Rhabditoidea</taxon>
        <taxon>Rhabditidae</taxon>
        <taxon>Mesorhabditinae</taxon>
        <taxon>Mesorhabditis</taxon>
    </lineage>
</organism>
<reference evidence="4" key="1">
    <citation type="submission" date="2024-02" db="UniProtKB">
        <authorList>
            <consortium name="WormBaseParasite"/>
        </authorList>
    </citation>
    <scope>IDENTIFICATION</scope>
</reference>
<protein>
    <submittedName>
        <fullName evidence="4">Uncharacterized protein</fullName>
    </submittedName>
</protein>
<feature type="transmembrane region" description="Helical" evidence="2">
    <location>
        <begin position="45"/>
        <end position="67"/>
    </location>
</feature>
<keyword evidence="2" id="KW-1133">Transmembrane helix</keyword>
<name>A0AAF3EEL7_9BILA</name>
<keyword evidence="2" id="KW-0812">Transmembrane</keyword>
<proteinExistence type="predicted"/>
<keyword evidence="2" id="KW-0472">Membrane</keyword>
<dbReference type="WBParaSite" id="MBELARI_LOCUS12406">
    <property type="protein sequence ID" value="MBELARI_LOCUS12406"/>
    <property type="gene ID" value="MBELARI_LOCUS12406"/>
</dbReference>
<sequence>MCCCCCGLHRHQIHLISYACVAGGLIATGLVFTVFSIFYKDSQIGKVWLAGPTTMVVGLVLVGKVMIDWGPAMMSARQGSIDSRMAEQTMNPATQRLANNGAMMMPNGRSFAYSHSSSPDGYQRALIIPNQNTQNHSNGSISVHSGSRSPSSQLPQTTIAAPLKQPVAESCLIYSQYEPPFSNLNATPIGSRLSQAKLEQSPRGSITSPAVSEICECAKYGSIRRPVNLYQGESFVLNDRNYLI</sequence>
<evidence type="ECO:0000256" key="2">
    <source>
        <dbReference type="SAM" id="Phobius"/>
    </source>
</evidence>
<evidence type="ECO:0000313" key="4">
    <source>
        <dbReference type="WBParaSite" id="MBELARI_LOCUS12406"/>
    </source>
</evidence>
<dbReference type="AlphaFoldDB" id="A0AAF3EEL7"/>
<evidence type="ECO:0000313" key="3">
    <source>
        <dbReference type="Proteomes" id="UP000887575"/>
    </source>
</evidence>
<evidence type="ECO:0000256" key="1">
    <source>
        <dbReference type="SAM" id="MobiDB-lite"/>
    </source>
</evidence>
<accession>A0AAF3EEL7</accession>
<keyword evidence="3" id="KW-1185">Reference proteome</keyword>
<dbReference type="Proteomes" id="UP000887575">
    <property type="component" value="Unassembled WGS sequence"/>
</dbReference>